<dbReference type="Proteomes" id="UP000250434">
    <property type="component" value="Chromosome"/>
</dbReference>
<feature type="domain" description="HTH tetR-type" evidence="5">
    <location>
        <begin position="13"/>
        <end position="73"/>
    </location>
</feature>
<dbReference type="InterPro" id="IPR001647">
    <property type="entry name" value="HTH_TetR"/>
</dbReference>
<keyword evidence="2 4" id="KW-0238">DNA-binding</keyword>
<proteinExistence type="predicted"/>
<dbReference type="EMBL" id="CP015163">
    <property type="protein sequence ID" value="AXB42800.1"/>
    <property type="molecule type" value="Genomic_DNA"/>
</dbReference>
<organism evidence="6 7">
    <name type="scientific">Amycolatopsis albispora</name>
    <dbReference type="NCBI Taxonomy" id="1804986"/>
    <lineage>
        <taxon>Bacteria</taxon>
        <taxon>Bacillati</taxon>
        <taxon>Actinomycetota</taxon>
        <taxon>Actinomycetes</taxon>
        <taxon>Pseudonocardiales</taxon>
        <taxon>Pseudonocardiaceae</taxon>
        <taxon>Amycolatopsis</taxon>
    </lineage>
</organism>
<evidence type="ECO:0000256" key="2">
    <source>
        <dbReference type="ARBA" id="ARBA00023125"/>
    </source>
</evidence>
<accession>A0A344L426</accession>
<keyword evidence="7" id="KW-1185">Reference proteome</keyword>
<dbReference type="PROSITE" id="PS50977">
    <property type="entry name" value="HTH_TETR_2"/>
    <property type="match status" value="1"/>
</dbReference>
<dbReference type="GO" id="GO:0003677">
    <property type="term" value="F:DNA binding"/>
    <property type="evidence" value="ECO:0007669"/>
    <property type="project" value="UniProtKB-UniRule"/>
</dbReference>
<dbReference type="AlphaFoldDB" id="A0A344L426"/>
<evidence type="ECO:0000313" key="7">
    <source>
        <dbReference type="Proteomes" id="UP000250434"/>
    </source>
</evidence>
<dbReference type="PANTHER" id="PTHR47506:SF1">
    <property type="entry name" value="HTH-TYPE TRANSCRIPTIONAL REGULATOR YJDC"/>
    <property type="match status" value="1"/>
</dbReference>
<evidence type="ECO:0000256" key="3">
    <source>
        <dbReference type="ARBA" id="ARBA00023163"/>
    </source>
</evidence>
<name>A0A344L426_9PSEU</name>
<dbReference type="RefSeq" id="WP_113692061.1">
    <property type="nucleotide sequence ID" value="NZ_CP015163.1"/>
</dbReference>
<keyword evidence="3" id="KW-0804">Transcription</keyword>
<sequence length="200" mass="21825">MSTLRNRRALYSDATRAALLDAATRRFAEYGFAATTLEDVAADIQASRGAVYHHFAGKAALFEAVVEELQADLVHRVTEAAAGAADPWQAAATAVDAFLECCCDPVYGHVVWREAPVAFGFRRWLEFEEKYAYGLIEQLVRAMLATSEGDALPGEPMTRLTFHLLGGAGLALAETAEADKPRVKAEYRQVILHLLGRAAR</sequence>
<keyword evidence="1" id="KW-0805">Transcription regulation</keyword>
<reference evidence="6 7" key="1">
    <citation type="submission" date="2016-04" db="EMBL/GenBank/DDBJ databases">
        <title>Complete genome sequence and analysis of deep-sea sediment isolate, Amycolatopsis sp. WP1.</title>
        <authorList>
            <person name="Wang H."/>
            <person name="Chen S."/>
            <person name="Wu Q."/>
        </authorList>
    </citation>
    <scope>NUCLEOTIDE SEQUENCE [LARGE SCALE GENOMIC DNA]</scope>
    <source>
        <strain evidence="6 7">WP1</strain>
    </source>
</reference>
<dbReference type="PANTHER" id="PTHR47506">
    <property type="entry name" value="TRANSCRIPTIONAL REGULATORY PROTEIN"/>
    <property type="match status" value="1"/>
</dbReference>
<gene>
    <name evidence="6" type="ORF">A4R43_09865</name>
</gene>
<dbReference type="PRINTS" id="PR00455">
    <property type="entry name" value="HTHTETR"/>
</dbReference>
<dbReference type="InterPro" id="IPR009057">
    <property type="entry name" value="Homeodomain-like_sf"/>
</dbReference>
<dbReference type="Gene3D" id="1.10.357.10">
    <property type="entry name" value="Tetracycline Repressor, domain 2"/>
    <property type="match status" value="1"/>
</dbReference>
<dbReference type="PROSITE" id="PS01081">
    <property type="entry name" value="HTH_TETR_1"/>
    <property type="match status" value="1"/>
</dbReference>
<evidence type="ECO:0000256" key="1">
    <source>
        <dbReference type="ARBA" id="ARBA00023015"/>
    </source>
</evidence>
<dbReference type="Pfam" id="PF21351">
    <property type="entry name" value="TetR_C_41"/>
    <property type="match status" value="1"/>
</dbReference>
<evidence type="ECO:0000313" key="6">
    <source>
        <dbReference type="EMBL" id="AXB42800.1"/>
    </source>
</evidence>
<dbReference type="InterPro" id="IPR049484">
    <property type="entry name" value="Rv0078-like_C"/>
</dbReference>
<evidence type="ECO:0000256" key="4">
    <source>
        <dbReference type="PROSITE-ProRule" id="PRU00335"/>
    </source>
</evidence>
<dbReference type="SUPFAM" id="SSF46689">
    <property type="entry name" value="Homeodomain-like"/>
    <property type="match status" value="1"/>
</dbReference>
<dbReference type="Pfam" id="PF00440">
    <property type="entry name" value="TetR_N"/>
    <property type="match status" value="1"/>
</dbReference>
<evidence type="ECO:0000259" key="5">
    <source>
        <dbReference type="PROSITE" id="PS50977"/>
    </source>
</evidence>
<dbReference type="OrthoDB" id="9805134at2"/>
<protein>
    <submittedName>
        <fullName evidence="6">TetR family transcriptional regulator</fullName>
    </submittedName>
</protein>
<dbReference type="KEGG" id="aab:A4R43_09865"/>
<feature type="DNA-binding region" description="H-T-H motif" evidence="4">
    <location>
        <begin position="36"/>
        <end position="55"/>
    </location>
</feature>
<dbReference type="InterPro" id="IPR023772">
    <property type="entry name" value="DNA-bd_HTH_TetR-type_CS"/>
</dbReference>